<dbReference type="Gene3D" id="1.10.8.420">
    <property type="entry name" value="RecR Domain 1"/>
    <property type="match status" value="1"/>
</dbReference>
<dbReference type="AlphaFoldDB" id="H0UJ59"/>
<keyword evidence="4 7" id="KW-0862">Zinc</keyword>
<dbReference type="PROSITE" id="PS01300">
    <property type="entry name" value="RECR"/>
    <property type="match status" value="1"/>
</dbReference>
<dbReference type="NCBIfam" id="TIGR00615">
    <property type="entry name" value="recR"/>
    <property type="match status" value="1"/>
</dbReference>
<reference evidence="9 10" key="1">
    <citation type="submission" date="2011-11" db="EMBL/GenBank/DDBJ databases">
        <title>The Noncontiguous Finished genome of Jonquetella anthropi DSM 22815.</title>
        <authorList>
            <consortium name="US DOE Joint Genome Institute (JGI-PGF)"/>
            <person name="Lucas S."/>
            <person name="Copeland A."/>
            <person name="Lapidus A."/>
            <person name="Glavina del Rio T."/>
            <person name="Dalin E."/>
            <person name="Tice H."/>
            <person name="Bruce D."/>
            <person name="Goodwin L."/>
            <person name="Pitluck S."/>
            <person name="Peters L."/>
            <person name="Mikhailova N."/>
            <person name="Held B."/>
            <person name="Kyrpides N."/>
            <person name="Mavromatis K."/>
            <person name="Ivanova N."/>
            <person name="Markowitz V."/>
            <person name="Cheng J.-F."/>
            <person name="Hugenholtz P."/>
            <person name="Woyke T."/>
            <person name="Wu D."/>
            <person name="Gronow S."/>
            <person name="Wellnitz S."/>
            <person name="Brambilla E."/>
            <person name="Klenk H.-P."/>
            <person name="Eisen J.A."/>
        </authorList>
    </citation>
    <scope>NUCLEOTIDE SEQUENCE [LARGE SCALE GENOMIC DNA]</scope>
    <source>
        <strain evidence="9 10">DSM 22815</strain>
    </source>
</reference>
<dbReference type="GO" id="GO:0006281">
    <property type="term" value="P:DNA repair"/>
    <property type="evidence" value="ECO:0007669"/>
    <property type="project" value="UniProtKB-UniRule"/>
</dbReference>
<dbReference type="Pfam" id="PF13662">
    <property type="entry name" value="Toprim_4"/>
    <property type="match status" value="1"/>
</dbReference>
<dbReference type="InterPro" id="IPR023627">
    <property type="entry name" value="Rcmb_RecR"/>
</dbReference>
<comment type="similarity">
    <text evidence="7">Belongs to the RecR family.</text>
</comment>
<proteinExistence type="inferred from homology"/>
<dbReference type="PANTHER" id="PTHR30446:SF0">
    <property type="entry name" value="RECOMBINATION PROTEIN RECR"/>
    <property type="match status" value="1"/>
</dbReference>
<dbReference type="CDD" id="cd01025">
    <property type="entry name" value="TOPRIM_recR"/>
    <property type="match status" value="1"/>
</dbReference>
<comment type="function">
    <text evidence="7">May play a role in DNA repair. It seems to be involved in an RecBC-independent recombinational process of DNA repair. It may act with RecF and RecO.</text>
</comment>
<dbReference type="eggNOG" id="COG0353">
    <property type="taxonomic scope" value="Bacteria"/>
</dbReference>
<dbReference type="OrthoDB" id="9802672at2"/>
<evidence type="ECO:0000313" key="9">
    <source>
        <dbReference type="EMBL" id="EHM12792.1"/>
    </source>
</evidence>
<dbReference type="GO" id="GO:0003677">
    <property type="term" value="F:DNA binding"/>
    <property type="evidence" value="ECO:0007669"/>
    <property type="project" value="UniProtKB-UniRule"/>
</dbReference>
<dbReference type="HOGENOM" id="CLU_060739_1_1_0"/>
<keyword evidence="10" id="KW-1185">Reference proteome</keyword>
<protein>
    <recommendedName>
        <fullName evidence="7">Recombination protein RecR</fullName>
    </recommendedName>
</protein>
<dbReference type="InterPro" id="IPR034137">
    <property type="entry name" value="TOPRIM_RecR"/>
</dbReference>
<keyword evidence="6 7" id="KW-0234">DNA repair</keyword>
<dbReference type="PROSITE" id="PS50880">
    <property type="entry name" value="TOPRIM"/>
    <property type="match status" value="1"/>
</dbReference>
<feature type="zinc finger region" description="C4-type" evidence="7">
    <location>
        <begin position="57"/>
        <end position="72"/>
    </location>
</feature>
<evidence type="ECO:0000259" key="8">
    <source>
        <dbReference type="PROSITE" id="PS50880"/>
    </source>
</evidence>
<keyword evidence="3 7" id="KW-0863">Zinc-finger</keyword>
<dbReference type="EMBL" id="CM001376">
    <property type="protein sequence ID" value="EHM12792.1"/>
    <property type="molecule type" value="Genomic_DNA"/>
</dbReference>
<dbReference type="STRING" id="885272.JonanDRAFT_0374"/>
<evidence type="ECO:0000256" key="5">
    <source>
        <dbReference type="ARBA" id="ARBA00023172"/>
    </source>
</evidence>
<dbReference type="PANTHER" id="PTHR30446">
    <property type="entry name" value="RECOMBINATION PROTEIN RECR"/>
    <property type="match status" value="1"/>
</dbReference>
<keyword evidence="2 7" id="KW-0227">DNA damage</keyword>
<accession>H0UJ59</accession>
<dbReference type="Gene3D" id="3.30.60.80">
    <property type="match status" value="1"/>
</dbReference>
<dbReference type="GO" id="GO:0008270">
    <property type="term" value="F:zinc ion binding"/>
    <property type="evidence" value="ECO:0007669"/>
    <property type="project" value="UniProtKB-KW"/>
</dbReference>
<dbReference type="Pfam" id="PF02132">
    <property type="entry name" value="RecR_ZnF"/>
    <property type="match status" value="1"/>
</dbReference>
<dbReference type="InterPro" id="IPR015967">
    <property type="entry name" value="Rcmb_RecR_Znf"/>
</dbReference>
<dbReference type="Pfam" id="PF21176">
    <property type="entry name" value="RecR_HhH"/>
    <property type="match status" value="1"/>
</dbReference>
<evidence type="ECO:0000256" key="4">
    <source>
        <dbReference type="ARBA" id="ARBA00022833"/>
    </source>
</evidence>
<dbReference type="Gene3D" id="3.40.1360.10">
    <property type="match status" value="1"/>
</dbReference>
<evidence type="ECO:0000256" key="3">
    <source>
        <dbReference type="ARBA" id="ARBA00022771"/>
    </source>
</evidence>
<evidence type="ECO:0000256" key="7">
    <source>
        <dbReference type="HAMAP-Rule" id="MF_00017"/>
    </source>
</evidence>
<dbReference type="RefSeq" id="WP_008522554.1">
    <property type="nucleotide sequence ID" value="NZ_CM001376.1"/>
</dbReference>
<evidence type="ECO:0000256" key="6">
    <source>
        <dbReference type="ARBA" id="ARBA00023204"/>
    </source>
</evidence>
<dbReference type="Pfam" id="PF21175">
    <property type="entry name" value="RecR_C"/>
    <property type="match status" value="1"/>
</dbReference>
<evidence type="ECO:0000256" key="2">
    <source>
        <dbReference type="ARBA" id="ARBA00022763"/>
    </source>
</evidence>
<dbReference type="SUPFAM" id="SSF111304">
    <property type="entry name" value="Recombination protein RecR"/>
    <property type="match status" value="1"/>
</dbReference>
<gene>
    <name evidence="7" type="primary">recR</name>
    <name evidence="9" type="ORF">JonanDRAFT_0374</name>
</gene>
<dbReference type="InterPro" id="IPR000093">
    <property type="entry name" value="DNA_Rcmb_RecR"/>
</dbReference>
<dbReference type="Gene3D" id="6.10.250.240">
    <property type="match status" value="1"/>
</dbReference>
<evidence type="ECO:0000256" key="1">
    <source>
        <dbReference type="ARBA" id="ARBA00022723"/>
    </source>
</evidence>
<organism evidence="9 10">
    <name type="scientific">Jonquetella anthropi DSM 22815</name>
    <dbReference type="NCBI Taxonomy" id="885272"/>
    <lineage>
        <taxon>Bacteria</taxon>
        <taxon>Thermotogati</taxon>
        <taxon>Synergistota</taxon>
        <taxon>Synergistia</taxon>
        <taxon>Synergistales</taxon>
        <taxon>Dethiosulfovibrionaceae</taxon>
        <taxon>Jonquetella</taxon>
    </lineage>
</organism>
<keyword evidence="5 7" id="KW-0233">DNA recombination</keyword>
<sequence length="202" mass="22216">MTLPEPLERLISLFKELPGVGAKSARRMAFFVLQQPQSYAKDMADALNALKRDVATCSRCGNLTVTQPCPICSDPMRNRHLLCVVESLEDLTSIELSGLFNGLYFNLATSVSPMDDRENIPPDVIERLRALIAQEPIEEIIIATNPRVEGDMTFYALLDALADLPVTKSRLAYGLPVGGSIEFADRVTLHAALESRRPVTGD</sequence>
<name>H0UJ59_9BACT</name>
<keyword evidence="1 7" id="KW-0479">Metal-binding</keyword>
<dbReference type="InterPro" id="IPR006171">
    <property type="entry name" value="TOPRIM_dom"/>
</dbReference>
<dbReference type="HAMAP" id="MF_00017">
    <property type="entry name" value="RecR"/>
    <property type="match status" value="1"/>
</dbReference>
<dbReference type="GO" id="GO:0006310">
    <property type="term" value="P:DNA recombination"/>
    <property type="evidence" value="ECO:0007669"/>
    <property type="project" value="UniProtKB-UniRule"/>
</dbReference>
<dbReference type="Proteomes" id="UP000003806">
    <property type="component" value="Chromosome"/>
</dbReference>
<feature type="domain" description="Toprim" evidence="8">
    <location>
        <begin position="80"/>
        <end position="176"/>
    </location>
</feature>
<evidence type="ECO:0000313" key="10">
    <source>
        <dbReference type="Proteomes" id="UP000003806"/>
    </source>
</evidence>